<comment type="caution">
    <text evidence="2">The sequence shown here is derived from an EMBL/GenBank/DDBJ whole genome shotgun (WGS) entry which is preliminary data.</text>
</comment>
<name>A0ABQ1R9C7_9MICO</name>
<keyword evidence="3" id="KW-1185">Reference proteome</keyword>
<evidence type="ECO:0000313" key="3">
    <source>
        <dbReference type="Proteomes" id="UP000629365"/>
    </source>
</evidence>
<keyword evidence="1" id="KW-1133">Transmembrane helix</keyword>
<proteinExistence type="predicted"/>
<accession>A0ABQ1R9C7</accession>
<dbReference type="Gene3D" id="1.10.3730.20">
    <property type="match status" value="1"/>
</dbReference>
<evidence type="ECO:0000256" key="1">
    <source>
        <dbReference type="SAM" id="Phobius"/>
    </source>
</evidence>
<organism evidence="2 3">
    <name type="scientific">Microbacterium murale</name>
    <dbReference type="NCBI Taxonomy" id="1081040"/>
    <lineage>
        <taxon>Bacteria</taxon>
        <taxon>Bacillati</taxon>
        <taxon>Actinomycetota</taxon>
        <taxon>Actinomycetes</taxon>
        <taxon>Micrococcales</taxon>
        <taxon>Microbacteriaceae</taxon>
        <taxon>Microbacterium</taxon>
    </lineage>
</organism>
<keyword evidence="1" id="KW-0472">Membrane</keyword>
<evidence type="ECO:0008006" key="4">
    <source>
        <dbReference type="Google" id="ProtNLM"/>
    </source>
</evidence>
<dbReference type="SUPFAM" id="SSF103481">
    <property type="entry name" value="Multidrug resistance efflux transporter EmrE"/>
    <property type="match status" value="1"/>
</dbReference>
<gene>
    <name evidence="2" type="ORF">GCM10007269_02680</name>
</gene>
<dbReference type="Proteomes" id="UP000629365">
    <property type="component" value="Unassembled WGS sequence"/>
</dbReference>
<feature type="transmembrane region" description="Helical" evidence="1">
    <location>
        <begin position="58"/>
        <end position="80"/>
    </location>
</feature>
<keyword evidence="1" id="KW-0812">Transmembrane</keyword>
<feature type="transmembrane region" description="Helical" evidence="1">
    <location>
        <begin position="86"/>
        <end position="104"/>
    </location>
</feature>
<dbReference type="InterPro" id="IPR037185">
    <property type="entry name" value="EmrE-like"/>
</dbReference>
<sequence>MLALASAVAAALVLTPVLVMAKNVGPVRAADTAKAALIGAGAALGLTLYLLATREQLLAIAVTLASLYPAIPVLLGIFVLHECLTLRRAVGLAAAGVAVVLLSSA</sequence>
<dbReference type="EMBL" id="BMCM01000001">
    <property type="protein sequence ID" value="GGD62938.1"/>
    <property type="molecule type" value="Genomic_DNA"/>
</dbReference>
<feature type="transmembrane region" description="Helical" evidence="1">
    <location>
        <begin position="31"/>
        <end position="51"/>
    </location>
</feature>
<evidence type="ECO:0000313" key="2">
    <source>
        <dbReference type="EMBL" id="GGD62938.1"/>
    </source>
</evidence>
<protein>
    <recommendedName>
        <fullName evidence="4">EamA domain-containing protein</fullName>
    </recommendedName>
</protein>
<reference evidence="3" key="1">
    <citation type="journal article" date="2019" name="Int. J. Syst. Evol. Microbiol.">
        <title>The Global Catalogue of Microorganisms (GCM) 10K type strain sequencing project: providing services to taxonomists for standard genome sequencing and annotation.</title>
        <authorList>
            <consortium name="The Broad Institute Genomics Platform"/>
            <consortium name="The Broad Institute Genome Sequencing Center for Infectious Disease"/>
            <person name="Wu L."/>
            <person name="Ma J."/>
        </authorList>
    </citation>
    <scope>NUCLEOTIDE SEQUENCE [LARGE SCALE GENOMIC DNA]</scope>
    <source>
        <strain evidence="3">CCM 7640</strain>
    </source>
</reference>
<dbReference type="RefSeq" id="WP_188434735.1">
    <property type="nucleotide sequence ID" value="NZ_BMCM01000001.1"/>
</dbReference>